<comment type="subcellular location">
    <subcellularLocation>
        <location evidence="1">Cell envelope</location>
    </subcellularLocation>
</comment>
<dbReference type="InterPro" id="IPR011042">
    <property type="entry name" value="6-blade_b-propeller_TolB-like"/>
</dbReference>
<dbReference type="InterPro" id="IPR013378">
    <property type="entry name" value="InlB-like_B-rpt"/>
</dbReference>
<accession>A0ABT6V6F9</accession>
<evidence type="ECO:0000313" key="3">
    <source>
        <dbReference type="Proteomes" id="UP001243403"/>
    </source>
</evidence>
<comment type="caution">
    <text evidence="2">The sequence shown here is derived from an EMBL/GenBank/DDBJ whole genome shotgun (WGS) entry which is preliminary data.</text>
</comment>
<gene>
    <name evidence="2" type="ORF">QLS65_02860</name>
</gene>
<dbReference type="PROSITE" id="PS51257">
    <property type="entry name" value="PROKAR_LIPOPROTEIN"/>
    <property type="match status" value="1"/>
</dbReference>
<dbReference type="SUPFAM" id="SSF101898">
    <property type="entry name" value="NHL repeat"/>
    <property type="match status" value="1"/>
</dbReference>
<protein>
    <submittedName>
        <fullName evidence="2">InlB B-repeat-containing protein</fullName>
    </submittedName>
</protein>
<dbReference type="Proteomes" id="UP001243403">
    <property type="component" value="Unassembled WGS sequence"/>
</dbReference>
<organism evidence="2 3">
    <name type="scientific">Flavobacterium algoritolerans</name>
    <dbReference type="NCBI Taxonomy" id="3041254"/>
    <lineage>
        <taxon>Bacteria</taxon>
        <taxon>Pseudomonadati</taxon>
        <taxon>Bacteroidota</taxon>
        <taxon>Flavobacteriia</taxon>
        <taxon>Flavobacteriales</taxon>
        <taxon>Flavobacteriaceae</taxon>
        <taxon>Flavobacterium</taxon>
    </lineage>
</organism>
<dbReference type="Gene3D" id="2.120.10.30">
    <property type="entry name" value="TolB, C-terminal domain"/>
    <property type="match status" value="1"/>
</dbReference>
<dbReference type="RefSeq" id="WP_282715090.1">
    <property type="nucleotide sequence ID" value="NZ_JASCRZ010000001.1"/>
</dbReference>
<keyword evidence="3" id="KW-1185">Reference proteome</keyword>
<dbReference type="Gene3D" id="2.60.40.4270">
    <property type="entry name" value="Listeria-Bacteroides repeat domain"/>
    <property type="match status" value="1"/>
</dbReference>
<evidence type="ECO:0000256" key="1">
    <source>
        <dbReference type="ARBA" id="ARBA00004196"/>
    </source>
</evidence>
<dbReference type="InterPro" id="IPR042229">
    <property type="entry name" value="Listeria/Bacterioides_rpt_sf"/>
</dbReference>
<name>A0ABT6V6F9_9FLAO</name>
<reference evidence="2 3" key="1">
    <citation type="submission" date="2023-04" db="EMBL/GenBank/DDBJ databases">
        <title>Two novel species of Flavobacterium.</title>
        <authorList>
            <person name="Liu Q."/>
            <person name="Xin Y.-H."/>
        </authorList>
    </citation>
    <scope>NUCLEOTIDE SEQUENCE [LARGE SCALE GENOMIC DNA]</scope>
    <source>
        <strain evidence="2 3">LB1P51</strain>
    </source>
</reference>
<proteinExistence type="predicted"/>
<evidence type="ECO:0000313" key="2">
    <source>
        <dbReference type="EMBL" id="MDI5893817.1"/>
    </source>
</evidence>
<dbReference type="Pfam" id="PF09479">
    <property type="entry name" value="Flg_new"/>
    <property type="match status" value="1"/>
</dbReference>
<sequence>MKKRISLILISLFFLISCSKPDETQYTVSFNSNGGNDIPAITVTSGSDIKEITPVNKGFAFAGWYYDTKLELKFRSENPINSDFTLYGKWTPTALNVSVASYSANTSAITSFVQDMIFDNAGNLFLSANDGIYKISTSGVVSAFVTGSYSSMAFDSNGNLVALLPENFQTTINKIDVNGNVTVFKKVNFFIADLVFDKKTGVLFVSDGSYGKLKKIDANGNISEFASYAGIGDFTIDSFGNYYIGNYLYINKIDLEGRNSSFSTSDRFGSNSLICDSKGNLYTTSTFEEISKITPTGAIVSFKLEGNMGSIRGMTIDKNNNIYVDLSNGNGDFKYINTILKITY</sequence>
<dbReference type="EMBL" id="JASCRZ010000001">
    <property type="protein sequence ID" value="MDI5893817.1"/>
    <property type="molecule type" value="Genomic_DNA"/>
</dbReference>